<evidence type="ECO:0000259" key="1">
    <source>
        <dbReference type="Pfam" id="PF12804"/>
    </source>
</evidence>
<organism evidence="3">
    <name type="scientific">Granulicella tundricola (strain ATCC BAA-1859 / DSM 23138 / MP5ACTX9)</name>
    <dbReference type="NCBI Taxonomy" id="1198114"/>
    <lineage>
        <taxon>Bacteria</taxon>
        <taxon>Pseudomonadati</taxon>
        <taxon>Acidobacteriota</taxon>
        <taxon>Terriglobia</taxon>
        <taxon>Terriglobales</taxon>
        <taxon>Acidobacteriaceae</taxon>
        <taxon>Granulicella</taxon>
    </lineage>
</organism>
<dbReference type="InterPro" id="IPR029044">
    <property type="entry name" value="Nucleotide-diphossugar_trans"/>
</dbReference>
<reference evidence="3" key="1">
    <citation type="submission" date="2011-01" db="EMBL/GenBank/DDBJ databases">
        <title>Complete sequence of chromosome of Acidobacterium sp. MP5ACTX9.</title>
        <authorList>
            <consortium name="US DOE Joint Genome Institute"/>
            <person name="Lucas S."/>
            <person name="Copeland A."/>
            <person name="Lapidus A."/>
            <person name="Cheng J.-F."/>
            <person name="Goodwin L."/>
            <person name="Pitluck S."/>
            <person name="Teshima H."/>
            <person name="Detter J.C."/>
            <person name="Han C."/>
            <person name="Tapia R."/>
            <person name="Land M."/>
            <person name="Hauser L."/>
            <person name="Kyrpides N."/>
            <person name="Ivanova N."/>
            <person name="Ovchinnikova G."/>
            <person name="Pagani I."/>
            <person name="Rawat S.R."/>
            <person name="Mannisto M."/>
            <person name="Haggblom M.M."/>
            <person name="Woyke T."/>
        </authorList>
    </citation>
    <scope>NUCLEOTIDE SEQUENCE [LARGE SCALE GENOMIC DNA]</scope>
    <source>
        <strain evidence="3">MP5ACTX9</strain>
    </source>
</reference>
<proteinExistence type="predicted"/>
<dbReference type="RefSeq" id="WP_013581227.1">
    <property type="nucleotide sequence ID" value="NC_015064.1"/>
</dbReference>
<gene>
    <name evidence="2" type="ordered locus">AciX9_2889</name>
</gene>
<dbReference type="OrthoDB" id="285216at2"/>
<accession>E8WYZ7</accession>
<dbReference type="Gene3D" id="3.90.550.10">
    <property type="entry name" value="Spore Coat Polysaccharide Biosynthesis Protein SpsA, Chain A"/>
    <property type="match status" value="1"/>
</dbReference>
<evidence type="ECO:0000313" key="3">
    <source>
        <dbReference type="Proteomes" id="UP000000343"/>
    </source>
</evidence>
<feature type="domain" description="MobA-like NTP transferase" evidence="1">
    <location>
        <begin position="6"/>
        <end position="163"/>
    </location>
</feature>
<evidence type="ECO:0000313" key="2">
    <source>
        <dbReference type="EMBL" id="ADW69912.1"/>
    </source>
</evidence>
<dbReference type="KEGG" id="acm:AciX9_2889"/>
<dbReference type="Proteomes" id="UP000000343">
    <property type="component" value="Chromosome"/>
</dbReference>
<keyword evidence="3" id="KW-1185">Reference proteome</keyword>
<dbReference type="STRING" id="1198114.AciX9_2889"/>
<dbReference type="SUPFAM" id="SSF53448">
    <property type="entry name" value="Nucleotide-diphospho-sugar transferases"/>
    <property type="match status" value="1"/>
</dbReference>
<dbReference type="eggNOG" id="COG2068">
    <property type="taxonomic scope" value="Bacteria"/>
</dbReference>
<dbReference type="Pfam" id="PF12804">
    <property type="entry name" value="NTP_transf_3"/>
    <property type="match status" value="1"/>
</dbReference>
<sequence length="193" mass="20261">MNGVVAIILAAGASTRMGSPKQIALLNGEPLLSRAVRTALEAECTPLVVLGANAEEVAAVCDLASAQTVFNPQWESGMAASIAVGIRKASETYYAAIIMTCDQPSVTPAHLRQLIHKGERLGRPIASAYAGRKGVPAFFPADHFALLACLSGDLGARDLLAEAQAIDLPLGELDIDTPEKLIQAQRVFVTART</sequence>
<dbReference type="CDD" id="cd04182">
    <property type="entry name" value="GT_2_like_f"/>
    <property type="match status" value="1"/>
</dbReference>
<name>E8WYZ7_GRATM</name>
<dbReference type="GO" id="GO:0016779">
    <property type="term" value="F:nucleotidyltransferase activity"/>
    <property type="evidence" value="ECO:0007669"/>
    <property type="project" value="UniProtKB-ARBA"/>
</dbReference>
<dbReference type="PANTHER" id="PTHR43777">
    <property type="entry name" value="MOLYBDENUM COFACTOR CYTIDYLYLTRANSFERASE"/>
    <property type="match status" value="1"/>
</dbReference>
<dbReference type="AlphaFoldDB" id="E8WYZ7"/>
<dbReference type="PaxDb" id="1198114-AciX9_2889"/>
<dbReference type="PANTHER" id="PTHR43777:SF1">
    <property type="entry name" value="MOLYBDENUM COFACTOR CYTIDYLYLTRANSFERASE"/>
    <property type="match status" value="1"/>
</dbReference>
<protein>
    <submittedName>
        <fullName evidence="2">4-diphosphocytidyl-2C-methyl-D-erythritol synthase</fullName>
    </submittedName>
</protein>
<dbReference type="InterPro" id="IPR025877">
    <property type="entry name" value="MobA-like_NTP_Trfase"/>
</dbReference>
<dbReference type="EMBL" id="CP002480">
    <property type="protein sequence ID" value="ADW69912.1"/>
    <property type="molecule type" value="Genomic_DNA"/>
</dbReference>
<dbReference type="HOGENOM" id="CLU_061980_2_0_0"/>